<organism evidence="1 2">
    <name type="scientific">Parastrongyloides trichosuri</name>
    <name type="common">Possum-specific nematode worm</name>
    <dbReference type="NCBI Taxonomy" id="131310"/>
    <lineage>
        <taxon>Eukaryota</taxon>
        <taxon>Metazoa</taxon>
        <taxon>Ecdysozoa</taxon>
        <taxon>Nematoda</taxon>
        <taxon>Chromadorea</taxon>
        <taxon>Rhabditida</taxon>
        <taxon>Tylenchina</taxon>
        <taxon>Panagrolaimomorpha</taxon>
        <taxon>Strongyloidoidea</taxon>
        <taxon>Strongyloididae</taxon>
        <taxon>Parastrongyloides</taxon>
    </lineage>
</organism>
<protein>
    <submittedName>
        <fullName evidence="2">DUF4371 domain-containing protein</fullName>
    </submittedName>
</protein>
<dbReference type="AlphaFoldDB" id="A0A0N4Z744"/>
<evidence type="ECO:0000313" key="2">
    <source>
        <dbReference type="WBParaSite" id="PTRK_0000299750.1"/>
    </source>
</evidence>
<evidence type="ECO:0000313" key="1">
    <source>
        <dbReference type="Proteomes" id="UP000038045"/>
    </source>
</evidence>
<dbReference type="Proteomes" id="UP000038045">
    <property type="component" value="Unplaced"/>
</dbReference>
<name>A0A0N4Z744_PARTI</name>
<reference evidence="2" key="1">
    <citation type="submission" date="2017-02" db="UniProtKB">
        <authorList>
            <consortium name="WormBaseParasite"/>
        </authorList>
    </citation>
    <scope>IDENTIFICATION</scope>
</reference>
<accession>A0A0N4Z744</accession>
<sequence length="87" mass="9838">MDSASITHLLDQVYLVNSDSEKFNSSKNMVHTCVKVLLRNVFFIAKCCDVIKETKLIVIPYKHIIKEIDSQFALAGAIDYFKDAVAK</sequence>
<keyword evidence="1" id="KW-1185">Reference proteome</keyword>
<proteinExistence type="predicted"/>
<dbReference type="WBParaSite" id="PTRK_0000299750.1">
    <property type="protein sequence ID" value="PTRK_0000299750.1"/>
    <property type="gene ID" value="PTRK_0000299750"/>
</dbReference>